<gene>
    <name evidence="3" type="ORF">HDF25_004622</name>
</gene>
<dbReference type="PANTHER" id="PTHR46825">
    <property type="entry name" value="D-ALANYL-D-ALANINE-CARBOXYPEPTIDASE/ENDOPEPTIDASE AMPH"/>
    <property type="match status" value="1"/>
</dbReference>
<comment type="caution">
    <text evidence="3">The sequence shown here is derived from an EMBL/GenBank/DDBJ whole genome shotgun (WGS) entry which is preliminary data.</text>
</comment>
<dbReference type="PANTHER" id="PTHR46825:SF7">
    <property type="entry name" value="D-ALANYL-D-ALANINE CARBOXYPEPTIDASE"/>
    <property type="match status" value="1"/>
</dbReference>
<dbReference type="RefSeq" id="WP_184628697.1">
    <property type="nucleotide sequence ID" value="NZ_JACHCC010000014.1"/>
</dbReference>
<organism evidence="3 4">
    <name type="scientific">Pedobacter cryoconitis</name>
    <dbReference type="NCBI Taxonomy" id="188932"/>
    <lineage>
        <taxon>Bacteria</taxon>
        <taxon>Pseudomonadati</taxon>
        <taxon>Bacteroidota</taxon>
        <taxon>Sphingobacteriia</taxon>
        <taxon>Sphingobacteriales</taxon>
        <taxon>Sphingobacteriaceae</taxon>
        <taxon>Pedobacter</taxon>
    </lineage>
</organism>
<evidence type="ECO:0000256" key="1">
    <source>
        <dbReference type="SAM" id="SignalP"/>
    </source>
</evidence>
<name>A0A7X0J7B7_9SPHI</name>
<feature type="chain" id="PRO_5030559332" evidence="1">
    <location>
        <begin position="21"/>
        <end position="439"/>
    </location>
</feature>
<dbReference type="InterPro" id="IPR050491">
    <property type="entry name" value="AmpC-like"/>
</dbReference>
<evidence type="ECO:0000313" key="3">
    <source>
        <dbReference type="EMBL" id="MBB6502439.1"/>
    </source>
</evidence>
<dbReference type="Pfam" id="PF00144">
    <property type="entry name" value="Beta-lactamase"/>
    <property type="match status" value="1"/>
</dbReference>
<accession>A0A7X0J7B7</accession>
<dbReference type="EMBL" id="JACHCC010000014">
    <property type="protein sequence ID" value="MBB6502439.1"/>
    <property type="molecule type" value="Genomic_DNA"/>
</dbReference>
<dbReference type="Proteomes" id="UP000521017">
    <property type="component" value="Unassembled WGS sequence"/>
</dbReference>
<evidence type="ECO:0000259" key="2">
    <source>
        <dbReference type="Pfam" id="PF00144"/>
    </source>
</evidence>
<reference evidence="3 4" key="1">
    <citation type="submission" date="2020-08" db="EMBL/GenBank/DDBJ databases">
        <title>Genomic Encyclopedia of Type Strains, Phase IV (KMG-V): Genome sequencing to study the core and pangenomes of soil and plant-associated prokaryotes.</title>
        <authorList>
            <person name="Whitman W."/>
        </authorList>
    </citation>
    <scope>NUCLEOTIDE SEQUENCE [LARGE SCALE GENOMIC DNA]</scope>
    <source>
        <strain evidence="3 4">M2T3</strain>
    </source>
</reference>
<dbReference type="InterPro" id="IPR001466">
    <property type="entry name" value="Beta-lactam-related"/>
</dbReference>
<keyword evidence="1" id="KW-0732">Signal</keyword>
<feature type="domain" description="Beta-lactamase-related" evidence="2">
    <location>
        <begin position="29"/>
        <end position="329"/>
    </location>
</feature>
<dbReference type="SUPFAM" id="SSF56601">
    <property type="entry name" value="beta-lactamase/transpeptidase-like"/>
    <property type="match status" value="1"/>
</dbReference>
<dbReference type="AlphaFoldDB" id="A0A7X0J7B7"/>
<dbReference type="InterPro" id="IPR012338">
    <property type="entry name" value="Beta-lactam/transpept-like"/>
</dbReference>
<proteinExistence type="predicted"/>
<feature type="signal peptide" evidence="1">
    <location>
        <begin position="1"/>
        <end position="20"/>
    </location>
</feature>
<protein>
    <submittedName>
        <fullName evidence="3">CubicO group peptidase (Beta-lactamase class C family)</fullName>
    </submittedName>
</protein>
<sequence length="439" mass="49138">MYKRLIAAIIIGFSLSFSYAQNIDKHKLDDYFKALEDSHKFMGSAAISQNGELLYTKAIGYADMETHTRPNKDTKYRIGSISKTFTTVLVFKAIEEKKLSLAESLYEFFPAIKNSHKITIALLLSHRSGIHNFTSNDDYEKWNTTKKSEKELVDIIVKGGSDFEPDSKASYSNSNFVLLSFILQKIYKKEYANILKEKITNPIGLKNTFFGGKINLKDNETNSYRFTTTWKKEAETDMSIPLGAGAIVSTPTDLTKFAEALFGGRLISTKSLAQMETIKDNFGMGLFKFPFNDKTGFGHTGGIDGFSSVYAYYPSDKIAVAITSNGSNYDNNGILITLLNSVYNKPVIIPDFSTIEVSDQDLNQYPGIYTNKEVAAKLTITKSDKLLMIQLNSQPAFPLEAKQKDKFTAERIGAILDFDLPKKQIIVKRGGGTFIFNKE</sequence>
<dbReference type="Gene3D" id="3.40.710.10">
    <property type="entry name" value="DD-peptidase/beta-lactamase superfamily"/>
    <property type="match status" value="1"/>
</dbReference>
<evidence type="ECO:0000313" key="4">
    <source>
        <dbReference type="Proteomes" id="UP000521017"/>
    </source>
</evidence>